<dbReference type="Pfam" id="PF26363">
    <property type="entry name" value="Phospholipase-like"/>
    <property type="match status" value="1"/>
</dbReference>
<name>A0ABQ6ZJ61_9GAMM</name>
<dbReference type="Gene3D" id="3.40.50.1820">
    <property type="entry name" value="alpha/beta hydrolase"/>
    <property type="match status" value="1"/>
</dbReference>
<dbReference type="Proteomes" id="UP000781710">
    <property type="component" value="Unassembled WGS sequence"/>
</dbReference>
<comment type="caution">
    <text evidence="2">The sequence shown here is derived from an EMBL/GenBank/DDBJ whole genome shotgun (WGS) entry which is preliminary data.</text>
</comment>
<reference evidence="2 3" key="1">
    <citation type="submission" date="2017-10" db="EMBL/GenBank/DDBJ databases">
        <title>Whole genome sequencing of members of genus Pseudoxanthomonas.</title>
        <authorList>
            <person name="Kumar S."/>
            <person name="Bansal K."/>
            <person name="Kaur A."/>
            <person name="Patil P."/>
            <person name="Sharma S."/>
            <person name="Patil P.B."/>
        </authorList>
    </citation>
    <scope>NUCLEOTIDE SEQUENCE [LARGE SCALE GENOMIC DNA]</scope>
    <source>
        <strain evidence="2 3">DSM 17109</strain>
    </source>
</reference>
<proteinExistence type="predicted"/>
<dbReference type="EMBL" id="PDWW01000005">
    <property type="protein sequence ID" value="KAF1726150.1"/>
    <property type="molecule type" value="Genomic_DNA"/>
</dbReference>
<evidence type="ECO:0000256" key="1">
    <source>
        <dbReference type="SAM" id="MobiDB-lite"/>
    </source>
</evidence>
<dbReference type="InterPro" id="IPR029058">
    <property type="entry name" value="AB_hydrolase_fold"/>
</dbReference>
<dbReference type="RefSeq" id="WP_162336935.1">
    <property type="nucleotide sequence ID" value="NZ_JBHSRQ010000008.1"/>
</dbReference>
<gene>
    <name evidence="2" type="ORF">CSC78_05655</name>
</gene>
<feature type="region of interest" description="Disordered" evidence="1">
    <location>
        <begin position="308"/>
        <end position="337"/>
    </location>
</feature>
<feature type="region of interest" description="Disordered" evidence="1">
    <location>
        <begin position="351"/>
        <end position="384"/>
    </location>
</feature>
<sequence length="463" mass="50961">MPTFTESHARLSGKSYDPYDDKIDTSAFFLMKEVKSSSGYRGTIHRNLDTGDYLVSHTGTEFDTDKLRDGLLTDAQMALLKVNQQLDDARDLVELAIEMAKRDGTRVTVTGHSLGGFHTQVTCHEYGLKGETFNAYGAAGLYDVPEGGSQVINHVRASDMVGAANRHFGEVRVYATQQDVDVLLNQGPVPSQQNRWELINDLRTLGPDATHGAVQFHGDHRTAEQLAVYGPNSLINHESQALYKQHRPEFDAYRESIRSAAEDAALATKLTGAGIAYTSAIGSQYVMHKVRHGLMSNEVHDELRELRRAGQRATDERNRDFVPPDRPLIYRDSAGSPLEQIDGRMQELLRAPTLEDSQCKPERGSGWPSRPAGDSAPSPVSLRDDPLSYIDRMVAAYDASDQVDFRLMTQAAANDSYARRVSATAATQVDAEERQQALLAQVAEQQSAEQTQVAVSAGIARSI</sequence>
<dbReference type="SUPFAM" id="SSF53474">
    <property type="entry name" value="alpha/beta-Hydrolases"/>
    <property type="match status" value="1"/>
</dbReference>
<protein>
    <recommendedName>
        <fullName evidence="4">Lipase (Class 3)</fullName>
    </recommendedName>
</protein>
<feature type="compositionally biased region" description="Basic and acidic residues" evidence="1">
    <location>
        <begin position="308"/>
        <end position="323"/>
    </location>
</feature>
<keyword evidence="3" id="KW-1185">Reference proteome</keyword>
<organism evidence="2 3">
    <name type="scientific">Pseudoxanthomonas japonensis</name>
    <dbReference type="NCBI Taxonomy" id="69284"/>
    <lineage>
        <taxon>Bacteria</taxon>
        <taxon>Pseudomonadati</taxon>
        <taxon>Pseudomonadota</taxon>
        <taxon>Gammaproteobacteria</taxon>
        <taxon>Lysobacterales</taxon>
        <taxon>Lysobacteraceae</taxon>
        <taxon>Pseudoxanthomonas</taxon>
    </lineage>
</organism>
<evidence type="ECO:0000313" key="3">
    <source>
        <dbReference type="Proteomes" id="UP000781710"/>
    </source>
</evidence>
<evidence type="ECO:0008006" key="4">
    <source>
        <dbReference type="Google" id="ProtNLM"/>
    </source>
</evidence>
<evidence type="ECO:0000313" key="2">
    <source>
        <dbReference type="EMBL" id="KAF1726150.1"/>
    </source>
</evidence>
<accession>A0ABQ6ZJ61</accession>